<feature type="transmembrane region" description="Helical" evidence="7">
    <location>
        <begin position="291"/>
        <end position="310"/>
    </location>
</feature>
<dbReference type="GeneID" id="4194888"/>
<gene>
    <name evidence="9" type="ordered locus">HQ_1991A</name>
</gene>
<dbReference type="Gene3D" id="1.10.3720.10">
    <property type="entry name" value="MetI-like"/>
    <property type="match status" value="1"/>
</dbReference>
<evidence type="ECO:0000313" key="9">
    <source>
        <dbReference type="EMBL" id="CAJ52119.1"/>
    </source>
</evidence>
<evidence type="ECO:0000256" key="2">
    <source>
        <dbReference type="ARBA" id="ARBA00022448"/>
    </source>
</evidence>
<dbReference type="STRING" id="362976.HQ_1991A"/>
<evidence type="ECO:0000256" key="4">
    <source>
        <dbReference type="ARBA" id="ARBA00022692"/>
    </source>
</evidence>
<organism evidence="9 10">
    <name type="scientific">Haloquadratum walsbyi (strain DSM 16790 / HBSQ001)</name>
    <dbReference type="NCBI Taxonomy" id="362976"/>
    <lineage>
        <taxon>Archaea</taxon>
        <taxon>Methanobacteriati</taxon>
        <taxon>Methanobacteriota</taxon>
        <taxon>Stenosarchaea group</taxon>
        <taxon>Halobacteria</taxon>
        <taxon>Halobacteriales</taxon>
        <taxon>Haloferacaceae</taxon>
        <taxon>Haloquadratum</taxon>
    </lineage>
</organism>
<dbReference type="Proteomes" id="UP000001975">
    <property type="component" value="Chromosome"/>
</dbReference>
<dbReference type="KEGG" id="hwa:HQ_1991A"/>
<dbReference type="PANTHER" id="PTHR43005">
    <property type="entry name" value="BLR7065 PROTEIN"/>
    <property type="match status" value="1"/>
</dbReference>
<dbReference type="HOGENOM" id="CLU_016047_0_3_2"/>
<proteinExistence type="inferred from homology"/>
<comment type="subcellular location">
    <subcellularLocation>
        <location evidence="1 7">Cell membrane</location>
        <topology evidence="1 7">Multi-pass membrane protein</topology>
    </subcellularLocation>
</comment>
<dbReference type="InterPro" id="IPR035906">
    <property type="entry name" value="MetI-like_sf"/>
</dbReference>
<dbReference type="CDD" id="cd06261">
    <property type="entry name" value="TM_PBP2"/>
    <property type="match status" value="1"/>
</dbReference>
<keyword evidence="10" id="KW-1185">Reference proteome</keyword>
<keyword evidence="5 7" id="KW-1133">Transmembrane helix</keyword>
<name>Q18IQ0_HALWD</name>
<protein>
    <submittedName>
        <fullName evidence="9">ABC-type transport system permease protein (Probable substrate sugar)</fullName>
    </submittedName>
</protein>
<dbReference type="RefSeq" id="WP_011571260.1">
    <property type="nucleotide sequence ID" value="NC_008212.1"/>
</dbReference>
<dbReference type="PROSITE" id="PS50928">
    <property type="entry name" value="ABC_TM1"/>
    <property type="match status" value="1"/>
</dbReference>
<evidence type="ECO:0000259" key="8">
    <source>
        <dbReference type="PROSITE" id="PS50928"/>
    </source>
</evidence>
<evidence type="ECO:0000256" key="1">
    <source>
        <dbReference type="ARBA" id="ARBA00004651"/>
    </source>
</evidence>
<dbReference type="AlphaFoldDB" id="Q18IQ0"/>
<reference evidence="9 10" key="1">
    <citation type="journal article" date="2006" name="BMC Genomics">
        <title>The genome of the square archaeon Haloquadratum walsbyi: life at the limits of water activity.</title>
        <authorList>
            <person name="Bolhuis H.H."/>
            <person name="Palm P.P."/>
            <person name="Wende A.W."/>
            <person name="Falb M.M."/>
            <person name="Rampp M.M."/>
            <person name="Rodriguez-Valera F.F."/>
            <person name="Pfeiffer F.F."/>
            <person name="Oesterhelt D.D."/>
        </authorList>
    </citation>
    <scope>NUCLEOTIDE SEQUENCE [LARGE SCALE GENOMIC DNA]</scope>
    <source>
        <strain evidence="10">DSM 16790 / HBSQ001</strain>
    </source>
</reference>
<evidence type="ECO:0000256" key="7">
    <source>
        <dbReference type="RuleBase" id="RU363032"/>
    </source>
</evidence>
<dbReference type="GO" id="GO:0005886">
    <property type="term" value="C:plasma membrane"/>
    <property type="evidence" value="ECO:0007669"/>
    <property type="project" value="UniProtKB-SubCell"/>
</dbReference>
<dbReference type="PANTHER" id="PTHR43005:SF1">
    <property type="entry name" value="SPERMIDINE_PUTRESCINE TRANSPORT SYSTEM PERMEASE PROTEIN"/>
    <property type="match status" value="1"/>
</dbReference>
<dbReference type="GO" id="GO:0055085">
    <property type="term" value="P:transmembrane transport"/>
    <property type="evidence" value="ECO:0007669"/>
    <property type="project" value="InterPro"/>
</dbReference>
<evidence type="ECO:0000256" key="6">
    <source>
        <dbReference type="ARBA" id="ARBA00023136"/>
    </source>
</evidence>
<feature type="transmembrane region" description="Helical" evidence="7">
    <location>
        <begin position="236"/>
        <end position="253"/>
    </location>
</feature>
<feature type="transmembrane region" description="Helical" evidence="7">
    <location>
        <begin position="33"/>
        <end position="58"/>
    </location>
</feature>
<dbReference type="Pfam" id="PF00528">
    <property type="entry name" value="BPD_transp_1"/>
    <property type="match status" value="1"/>
</dbReference>
<dbReference type="eggNOG" id="arCOG00157">
    <property type="taxonomic scope" value="Archaea"/>
</dbReference>
<feature type="transmembrane region" description="Helical" evidence="7">
    <location>
        <begin position="181"/>
        <end position="204"/>
    </location>
</feature>
<keyword evidence="4 7" id="KW-0812">Transmembrane</keyword>
<comment type="similarity">
    <text evidence="7">Belongs to the binding-protein-dependent transport system permease family.</text>
</comment>
<keyword evidence="2 7" id="KW-0813">Transport</keyword>
<keyword evidence="6 7" id="KW-0472">Membrane</keyword>
<feature type="transmembrane region" description="Helical" evidence="7">
    <location>
        <begin position="98"/>
        <end position="119"/>
    </location>
</feature>
<evidence type="ECO:0000256" key="5">
    <source>
        <dbReference type="ARBA" id="ARBA00022989"/>
    </source>
</evidence>
<evidence type="ECO:0000313" key="10">
    <source>
        <dbReference type="Proteomes" id="UP000001975"/>
    </source>
</evidence>
<keyword evidence="3" id="KW-1003">Cell membrane</keyword>
<dbReference type="SUPFAM" id="SSF161098">
    <property type="entry name" value="MetI-like"/>
    <property type="match status" value="1"/>
</dbReference>
<sequence>MSVTSKVMEGIGMEREYNRFRDRIKDSLESEAVLGYGSLAPVMILFLFIAVLPILWALTGSLFSINSFNPVWKWNGFNNFQHILFNDSFYWVAVSKSVIFGFGSVSLQIIVGITIALLLQKQFKRNAVARAIVLLPYLIPVIVVGLVFVWMFNPEYGALNLIPLQLGLISEPINYLGNTDIAMYALIVAASWKWSIFVVMMTLARREAIPDGYYDAARANGANAWQRFRDITLPNLKGMIILVVLLRGIWMFNKFDIIWIMTRGGPSQSSTTLPVYAYRVAFSQWQLGESLAIASTLFFTLVIGAVVYFYRFNPTEEVRVE</sequence>
<dbReference type="InterPro" id="IPR000515">
    <property type="entry name" value="MetI-like"/>
</dbReference>
<feature type="transmembrane region" description="Helical" evidence="7">
    <location>
        <begin position="131"/>
        <end position="152"/>
    </location>
</feature>
<evidence type="ECO:0000256" key="3">
    <source>
        <dbReference type="ARBA" id="ARBA00022475"/>
    </source>
</evidence>
<dbReference type="EMBL" id="AM180088">
    <property type="protein sequence ID" value="CAJ52119.1"/>
    <property type="molecule type" value="Genomic_DNA"/>
</dbReference>
<feature type="domain" description="ABC transmembrane type-1" evidence="8">
    <location>
        <begin position="94"/>
        <end position="310"/>
    </location>
</feature>
<accession>Q18IQ0</accession>